<reference evidence="2" key="1">
    <citation type="journal article" date="2015" name="Genome Announc.">
        <title>Draft genome sequence of the fungus Penicillium brasilianum MG11.</title>
        <authorList>
            <person name="Horn F."/>
            <person name="Linde J."/>
            <person name="Mattern D.J."/>
            <person name="Walther G."/>
            <person name="Guthke R."/>
            <person name="Brakhage A.A."/>
            <person name="Valiante V."/>
        </authorList>
    </citation>
    <scope>NUCLEOTIDE SEQUENCE [LARGE SCALE GENOMIC DNA]</scope>
    <source>
        <strain evidence="2">MG11</strain>
    </source>
</reference>
<accession>A0A0F7VJ75</accession>
<evidence type="ECO:0000313" key="2">
    <source>
        <dbReference type="Proteomes" id="UP000042958"/>
    </source>
</evidence>
<evidence type="ECO:0000313" key="1">
    <source>
        <dbReference type="EMBL" id="CEO59772.1"/>
    </source>
</evidence>
<gene>
    <name evidence="1" type="ORF">PMG11_04433</name>
</gene>
<dbReference type="Proteomes" id="UP000042958">
    <property type="component" value="Unassembled WGS sequence"/>
</dbReference>
<dbReference type="AlphaFoldDB" id="A0A0F7VJ75"/>
<name>A0A0F7VJ75_PENBI</name>
<proteinExistence type="predicted"/>
<organism evidence="1 2">
    <name type="scientific">Penicillium brasilianum</name>
    <dbReference type="NCBI Taxonomy" id="104259"/>
    <lineage>
        <taxon>Eukaryota</taxon>
        <taxon>Fungi</taxon>
        <taxon>Dikarya</taxon>
        <taxon>Ascomycota</taxon>
        <taxon>Pezizomycotina</taxon>
        <taxon>Eurotiomycetes</taxon>
        <taxon>Eurotiomycetidae</taxon>
        <taxon>Eurotiales</taxon>
        <taxon>Aspergillaceae</taxon>
        <taxon>Penicillium</taxon>
    </lineage>
</organism>
<keyword evidence="2" id="KW-1185">Reference proteome</keyword>
<dbReference type="EMBL" id="CDHK01000004">
    <property type="protein sequence ID" value="CEO59772.1"/>
    <property type="molecule type" value="Genomic_DNA"/>
</dbReference>
<protein>
    <submittedName>
        <fullName evidence="1">Uncharacterized protein</fullName>
    </submittedName>
</protein>
<sequence length="70" mass="7801">MFSEHPADRLRGATPRLGWYGTCPGRMGVRGMSVTLAYRAGDAFLQLAPRTKTLSHLIRPLQRQLHSASH</sequence>